<reference evidence="1" key="1">
    <citation type="submission" date="2022-03" db="EMBL/GenBank/DDBJ databases">
        <authorList>
            <person name="Woo C.Y."/>
        </authorList>
    </citation>
    <scope>NUCLEOTIDE SEQUENCE</scope>
    <source>
        <strain evidence="1">CYS-02</strain>
    </source>
</reference>
<sequence>MNIAVAVRNRHLLTFRYMGAYHTVKPHTYGVDARGEFMLRALEVDGRWRLFHVSEMSDITVQPTRFTGVHPQHRINDKYFVDIIAQLY</sequence>
<dbReference type="PROSITE" id="PS52050">
    <property type="entry name" value="WYL"/>
    <property type="match status" value="1"/>
</dbReference>
<comment type="caution">
    <text evidence="1">The sequence shown here is derived from an EMBL/GenBank/DDBJ whole genome shotgun (WGS) entry which is preliminary data.</text>
</comment>
<name>A0A9X2AM22_9BURK</name>
<dbReference type="Proteomes" id="UP001139447">
    <property type="component" value="Unassembled WGS sequence"/>
</dbReference>
<dbReference type="AlphaFoldDB" id="A0A9X2AM22"/>
<accession>A0A9X2AM22</accession>
<proteinExistence type="predicted"/>
<evidence type="ECO:0000313" key="1">
    <source>
        <dbReference type="EMBL" id="MCJ0762275.1"/>
    </source>
</evidence>
<protein>
    <submittedName>
        <fullName evidence="1">WYL domain-containing protein</fullName>
    </submittedName>
</protein>
<keyword evidence="2" id="KW-1185">Reference proteome</keyword>
<organism evidence="1 2">
    <name type="scientific">Variovorax terrae</name>
    <dbReference type="NCBI Taxonomy" id="2923278"/>
    <lineage>
        <taxon>Bacteria</taxon>
        <taxon>Pseudomonadati</taxon>
        <taxon>Pseudomonadota</taxon>
        <taxon>Betaproteobacteria</taxon>
        <taxon>Burkholderiales</taxon>
        <taxon>Comamonadaceae</taxon>
        <taxon>Variovorax</taxon>
    </lineage>
</organism>
<gene>
    <name evidence="1" type="ORF">MMF98_03545</name>
</gene>
<evidence type="ECO:0000313" key="2">
    <source>
        <dbReference type="Proteomes" id="UP001139447"/>
    </source>
</evidence>
<dbReference type="EMBL" id="JALGBI010000001">
    <property type="protein sequence ID" value="MCJ0762275.1"/>
    <property type="molecule type" value="Genomic_DNA"/>
</dbReference>
<dbReference type="RefSeq" id="WP_243304378.1">
    <property type="nucleotide sequence ID" value="NZ_JALGBI010000001.1"/>
</dbReference>